<reference evidence="2" key="1">
    <citation type="journal article" date="2014" name="Science">
        <title>Ancient hybridizations among the ancestral genomes of bread wheat.</title>
        <authorList>
            <consortium name="International Wheat Genome Sequencing Consortium,"/>
            <person name="Marcussen T."/>
            <person name="Sandve S.R."/>
            <person name="Heier L."/>
            <person name="Spannagl M."/>
            <person name="Pfeifer M."/>
            <person name="Jakobsen K.S."/>
            <person name="Wulff B.B."/>
            <person name="Steuernagel B."/>
            <person name="Mayer K.F."/>
            <person name="Olsen O.A."/>
        </authorList>
    </citation>
    <scope>NUCLEOTIDE SEQUENCE [LARGE SCALE GENOMIC DNA]</scope>
    <source>
        <strain evidence="2">cv. AL8/78</strain>
    </source>
</reference>
<evidence type="ECO:0000313" key="1">
    <source>
        <dbReference type="EnsemblPlants" id="AET7Gv21129200.1"/>
    </source>
</evidence>
<dbReference type="Gene3D" id="1.20.1250.20">
    <property type="entry name" value="MFS general substrate transporter like domains"/>
    <property type="match status" value="1"/>
</dbReference>
<dbReference type="PANTHER" id="PTHR11654">
    <property type="entry name" value="OLIGOPEPTIDE TRANSPORTER-RELATED"/>
    <property type="match status" value="1"/>
</dbReference>
<evidence type="ECO:0008006" key="3">
    <source>
        <dbReference type="Google" id="ProtNLM"/>
    </source>
</evidence>
<evidence type="ECO:0000313" key="2">
    <source>
        <dbReference type="Proteomes" id="UP000015105"/>
    </source>
</evidence>
<protein>
    <recommendedName>
        <fullName evidence="3">Peptide transporter PTR3-A</fullName>
    </recommendedName>
</protein>
<reference evidence="1" key="3">
    <citation type="journal article" date="2017" name="Nature">
        <title>Genome sequence of the progenitor of the wheat D genome Aegilops tauschii.</title>
        <authorList>
            <person name="Luo M.C."/>
            <person name="Gu Y.Q."/>
            <person name="Puiu D."/>
            <person name="Wang H."/>
            <person name="Twardziok S.O."/>
            <person name="Deal K.R."/>
            <person name="Huo N."/>
            <person name="Zhu T."/>
            <person name="Wang L."/>
            <person name="Wang Y."/>
            <person name="McGuire P.E."/>
            <person name="Liu S."/>
            <person name="Long H."/>
            <person name="Ramasamy R.K."/>
            <person name="Rodriguez J.C."/>
            <person name="Van S.L."/>
            <person name="Yuan L."/>
            <person name="Wang Z."/>
            <person name="Xia Z."/>
            <person name="Xiao L."/>
            <person name="Anderson O.D."/>
            <person name="Ouyang S."/>
            <person name="Liang Y."/>
            <person name="Zimin A.V."/>
            <person name="Pertea G."/>
            <person name="Qi P."/>
            <person name="Bennetzen J.L."/>
            <person name="Dai X."/>
            <person name="Dawson M.W."/>
            <person name="Muller H.G."/>
            <person name="Kugler K."/>
            <person name="Rivarola-Duarte L."/>
            <person name="Spannagl M."/>
            <person name="Mayer K.F.X."/>
            <person name="Lu F.H."/>
            <person name="Bevan M.W."/>
            <person name="Leroy P."/>
            <person name="Li P."/>
            <person name="You F.M."/>
            <person name="Sun Q."/>
            <person name="Liu Z."/>
            <person name="Lyons E."/>
            <person name="Wicker T."/>
            <person name="Salzberg S.L."/>
            <person name="Devos K.M."/>
            <person name="Dvorak J."/>
        </authorList>
    </citation>
    <scope>NUCLEOTIDE SEQUENCE [LARGE SCALE GENOMIC DNA]</scope>
    <source>
        <strain evidence="1">cv. AL8/78</strain>
    </source>
</reference>
<organism evidence="1 2">
    <name type="scientific">Aegilops tauschii subsp. strangulata</name>
    <name type="common">Goatgrass</name>
    <dbReference type="NCBI Taxonomy" id="200361"/>
    <lineage>
        <taxon>Eukaryota</taxon>
        <taxon>Viridiplantae</taxon>
        <taxon>Streptophyta</taxon>
        <taxon>Embryophyta</taxon>
        <taxon>Tracheophyta</taxon>
        <taxon>Spermatophyta</taxon>
        <taxon>Magnoliopsida</taxon>
        <taxon>Liliopsida</taxon>
        <taxon>Poales</taxon>
        <taxon>Poaceae</taxon>
        <taxon>BOP clade</taxon>
        <taxon>Pooideae</taxon>
        <taxon>Triticodae</taxon>
        <taxon>Triticeae</taxon>
        <taxon>Triticinae</taxon>
        <taxon>Aegilops</taxon>
    </lineage>
</organism>
<reference evidence="1" key="4">
    <citation type="submission" date="2019-03" db="UniProtKB">
        <authorList>
            <consortium name="EnsemblPlants"/>
        </authorList>
    </citation>
    <scope>IDENTIFICATION</scope>
</reference>
<accession>A0A453SWR0</accession>
<dbReference type="AlphaFoldDB" id="A0A453SWR0"/>
<dbReference type="Gramene" id="AET7Gv21129200.1">
    <property type="protein sequence ID" value="AET7Gv21129200.1"/>
    <property type="gene ID" value="AET7Gv21129200"/>
</dbReference>
<name>A0A453SWR0_AEGTS</name>
<reference evidence="1" key="5">
    <citation type="journal article" date="2021" name="G3 (Bethesda)">
        <title>Aegilops tauschii genome assembly Aet v5.0 features greater sequence contiguity and improved annotation.</title>
        <authorList>
            <person name="Wang L."/>
            <person name="Zhu T."/>
            <person name="Rodriguez J.C."/>
            <person name="Deal K.R."/>
            <person name="Dubcovsky J."/>
            <person name="McGuire P.E."/>
            <person name="Lux T."/>
            <person name="Spannagl M."/>
            <person name="Mayer K.F.X."/>
            <person name="Baldrich P."/>
            <person name="Meyers B.C."/>
            <person name="Huo N."/>
            <person name="Gu Y.Q."/>
            <person name="Zhou H."/>
            <person name="Devos K.M."/>
            <person name="Bennetzen J.L."/>
            <person name="Unver T."/>
            <person name="Budak H."/>
            <person name="Gulick P.J."/>
            <person name="Galiba G."/>
            <person name="Kalapos B."/>
            <person name="Nelson D.R."/>
            <person name="Li P."/>
            <person name="You F.M."/>
            <person name="Luo M.C."/>
            <person name="Dvorak J."/>
        </authorList>
    </citation>
    <scope>NUCLEOTIDE SEQUENCE [LARGE SCALE GENOMIC DNA]</scope>
    <source>
        <strain evidence="1">cv. AL8/78</strain>
    </source>
</reference>
<sequence>MEELKPEFTKDGSVDLRGRPVVAARTGRWKACSFLVGYEAFERMAFYGVASNLVVYLTTQMRQETVPSVRSVNNWTGTVWMTPIAGAYVADAFLGRFWTFTVSSLIYLSVSTRLAKIIS</sequence>
<dbReference type="InterPro" id="IPR036259">
    <property type="entry name" value="MFS_trans_sf"/>
</dbReference>
<proteinExistence type="predicted"/>
<keyword evidence="2" id="KW-1185">Reference proteome</keyword>
<dbReference type="EnsemblPlants" id="AET7Gv21129200.1">
    <property type="protein sequence ID" value="AET7Gv21129200.1"/>
    <property type="gene ID" value="AET7Gv21129200"/>
</dbReference>
<reference evidence="2" key="2">
    <citation type="journal article" date="2017" name="Nat. Plants">
        <title>The Aegilops tauschii genome reveals multiple impacts of transposons.</title>
        <authorList>
            <person name="Zhao G."/>
            <person name="Zou C."/>
            <person name="Li K."/>
            <person name="Wang K."/>
            <person name="Li T."/>
            <person name="Gao L."/>
            <person name="Zhang X."/>
            <person name="Wang H."/>
            <person name="Yang Z."/>
            <person name="Liu X."/>
            <person name="Jiang W."/>
            <person name="Mao L."/>
            <person name="Kong X."/>
            <person name="Jiao Y."/>
            <person name="Jia J."/>
        </authorList>
    </citation>
    <scope>NUCLEOTIDE SEQUENCE [LARGE SCALE GENOMIC DNA]</scope>
    <source>
        <strain evidence="2">cv. AL8/78</strain>
    </source>
</reference>
<dbReference type="Proteomes" id="UP000015105">
    <property type="component" value="Chromosome 7D"/>
</dbReference>